<protein>
    <submittedName>
        <fullName evidence="2">YdcH family protein</fullName>
    </submittedName>
</protein>
<sequence>MSLSSHITELRKKHQALSVEVERASRSPGISDFQLAEMKKQKLRIKEEISRLEQA</sequence>
<dbReference type="Gene3D" id="6.10.280.50">
    <property type="match status" value="1"/>
</dbReference>
<feature type="coiled-coil region" evidence="1">
    <location>
        <begin position="7"/>
        <end position="55"/>
    </location>
</feature>
<evidence type="ECO:0000313" key="3">
    <source>
        <dbReference type="Proteomes" id="UP001521181"/>
    </source>
</evidence>
<organism evidence="2 3">
    <name type="scientific">Rhodobacter flavimaris</name>
    <dbReference type="NCBI Taxonomy" id="2907145"/>
    <lineage>
        <taxon>Bacteria</taxon>
        <taxon>Pseudomonadati</taxon>
        <taxon>Pseudomonadota</taxon>
        <taxon>Alphaproteobacteria</taxon>
        <taxon>Rhodobacterales</taxon>
        <taxon>Rhodobacter group</taxon>
        <taxon>Rhodobacter</taxon>
    </lineage>
</organism>
<dbReference type="InterPro" id="IPR038444">
    <property type="entry name" value="DUF465_sf"/>
</dbReference>
<proteinExistence type="predicted"/>
<dbReference type="EMBL" id="JAJUOS010000005">
    <property type="protein sequence ID" value="MCE5973594.1"/>
    <property type="molecule type" value="Genomic_DNA"/>
</dbReference>
<dbReference type="RefSeq" id="WP_233676575.1">
    <property type="nucleotide sequence ID" value="NZ_JAJUOS010000005.1"/>
</dbReference>
<dbReference type="Pfam" id="PF04325">
    <property type="entry name" value="DUF465"/>
    <property type="match status" value="1"/>
</dbReference>
<comment type="caution">
    <text evidence="2">The sequence shown here is derived from an EMBL/GenBank/DDBJ whole genome shotgun (WGS) entry which is preliminary data.</text>
</comment>
<gene>
    <name evidence="2" type="ORF">LZA78_08895</name>
</gene>
<dbReference type="Proteomes" id="UP001521181">
    <property type="component" value="Unassembled WGS sequence"/>
</dbReference>
<evidence type="ECO:0000313" key="2">
    <source>
        <dbReference type="EMBL" id="MCE5973594.1"/>
    </source>
</evidence>
<accession>A0ABS8YYL9</accession>
<reference evidence="2 3" key="1">
    <citation type="submission" date="2021-12" db="EMBL/GenBank/DDBJ databases">
        <title>Sinirhodobacter sp. WL0062 is a bacterium isolated from seawater.</title>
        <authorList>
            <person name="Wang L."/>
            <person name="He W."/>
            <person name="Zhang D.-F."/>
        </authorList>
    </citation>
    <scope>NUCLEOTIDE SEQUENCE [LARGE SCALE GENOMIC DNA]</scope>
    <source>
        <strain evidence="2 3">WL0062</strain>
    </source>
</reference>
<evidence type="ECO:0000256" key="1">
    <source>
        <dbReference type="SAM" id="Coils"/>
    </source>
</evidence>
<dbReference type="InterPro" id="IPR007420">
    <property type="entry name" value="DUF465"/>
</dbReference>
<keyword evidence="1" id="KW-0175">Coiled coil</keyword>
<name>A0ABS8YYL9_9RHOB</name>
<keyword evidence="3" id="KW-1185">Reference proteome</keyword>